<dbReference type="EMBL" id="CM042013">
    <property type="protein sequence ID" value="KAI3739013.1"/>
    <property type="molecule type" value="Genomic_DNA"/>
</dbReference>
<proteinExistence type="predicted"/>
<sequence>MEETVPSSPLTLLPFSGYFSSFSFSALQMPLSLLSYIQQSNSQAVQQHLRHLCSPPSLAAVSSPLVILHGAANKVTYPNINKFVYEKVASKDKSLKFYDGSYHCILECESDERIFEVLDDIIAWLDSHCNLKVVCAMVKEISNTHSLATGSRANLPSTLLVFLSPLRALFLLTEIGSVSLFSLDAPRFLFEVTLANGIQVASHFSALIMKNA</sequence>
<organism evidence="1 2">
    <name type="scientific">Cichorium intybus</name>
    <name type="common">Chicory</name>
    <dbReference type="NCBI Taxonomy" id="13427"/>
    <lineage>
        <taxon>Eukaryota</taxon>
        <taxon>Viridiplantae</taxon>
        <taxon>Streptophyta</taxon>
        <taxon>Embryophyta</taxon>
        <taxon>Tracheophyta</taxon>
        <taxon>Spermatophyta</taxon>
        <taxon>Magnoliopsida</taxon>
        <taxon>eudicotyledons</taxon>
        <taxon>Gunneridae</taxon>
        <taxon>Pentapetalae</taxon>
        <taxon>asterids</taxon>
        <taxon>campanulids</taxon>
        <taxon>Asterales</taxon>
        <taxon>Asteraceae</taxon>
        <taxon>Cichorioideae</taxon>
        <taxon>Cichorieae</taxon>
        <taxon>Cichoriinae</taxon>
        <taxon>Cichorium</taxon>
    </lineage>
</organism>
<protein>
    <submittedName>
        <fullName evidence="1">Uncharacterized protein</fullName>
    </submittedName>
</protein>
<reference evidence="1 2" key="2">
    <citation type="journal article" date="2022" name="Mol. Ecol. Resour.">
        <title>The genomes of chicory, endive, great burdock and yacon provide insights into Asteraceae paleo-polyploidization history and plant inulin production.</title>
        <authorList>
            <person name="Fan W."/>
            <person name="Wang S."/>
            <person name="Wang H."/>
            <person name="Wang A."/>
            <person name="Jiang F."/>
            <person name="Liu H."/>
            <person name="Zhao H."/>
            <person name="Xu D."/>
            <person name="Zhang Y."/>
        </authorList>
    </citation>
    <scope>NUCLEOTIDE SEQUENCE [LARGE SCALE GENOMIC DNA]</scope>
    <source>
        <strain evidence="2">cv. Punajuju</strain>
        <tissue evidence="1">Leaves</tissue>
    </source>
</reference>
<evidence type="ECO:0000313" key="1">
    <source>
        <dbReference type="EMBL" id="KAI3739013.1"/>
    </source>
</evidence>
<gene>
    <name evidence="1" type="ORF">L2E82_29357</name>
</gene>
<dbReference type="Proteomes" id="UP001055811">
    <property type="component" value="Linkage Group LG05"/>
</dbReference>
<name>A0ACB9CXE8_CICIN</name>
<keyword evidence="2" id="KW-1185">Reference proteome</keyword>
<comment type="caution">
    <text evidence="1">The sequence shown here is derived from an EMBL/GenBank/DDBJ whole genome shotgun (WGS) entry which is preliminary data.</text>
</comment>
<reference evidence="2" key="1">
    <citation type="journal article" date="2022" name="Mol. Ecol. Resour.">
        <title>The genomes of chicory, endive, great burdock and yacon provide insights into Asteraceae palaeo-polyploidization history and plant inulin production.</title>
        <authorList>
            <person name="Fan W."/>
            <person name="Wang S."/>
            <person name="Wang H."/>
            <person name="Wang A."/>
            <person name="Jiang F."/>
            <person name="Liu H."/>
            <person name="Zhao H."/>
            <person name="Xu D."/>
            <person name="Zhang Y."/>
        </authorList>
    </citation>
    <scope>NUCLEOTIDE SEQUENCE [LARGE SCALE GENOMIC DNA]</scope>
    <source>
        <strain evidence="2">cv. Punajuju</strain>
    </source>
</reference>
<evidence type="ECO:0000313" key="2">
    <source>
        <dbReference type="Proteomes" id="UP001055811"/>
    </source>
</evidence>
<accession>A0ACB9CXE8</accession>